<keyword evidence="9" id="KW-1185">Reference proteome</keyword>
<keyword evidence="4 6" id="KW-1133">Transmembrane helix</keyword>
<organism evidence="8 9">
    <name type="scientific">Treponema parvum</name>
    <dbReference type="NCBI Taxonomy" id="138851"/>
    <lineage>
        <taxon>Bacteria</taxon>
        <taxon>Pseudomonadati</taxon>
        <taxon>Spirochaetota</taxon>
        <taxon>Spirochaetia</taxon>
        <taxon>Spirochaetales</taxon>
        <taxon>Treponemataceae</taxon>
        <taxon>Treponema</taxon>
    </lineage>
</organism>
<reference evidence="8 9" key="1">
    <citation type="journal article" date="2021" name="Microbiol. Resour. Announc.">
        <title>Complete Genome Sequences of Three Human Oral Treponema parvum Isolates.</title>
        <authorList>
            <person name="Zeng H."/>
            <person name="Watt R.M."/>
        </authorList>
    </citation>
    <scope>NUCLEOTIDE SEQUENCE [LARGE SCALE GENOMIC DNA]</scope>
    <source>
        <strain evidence="8 9">ATCC 700770</strain>
    </source>
</reference>
<feature type="transmembrane region" description="Helical" evidence="6">
    <location>
        <begin position="50"/>
        <end position="76"/>
    </location>
</feature>
<feature type="domain" description="EamA" evidence="7">
    <location>
        <begin position="20"/>
        <end position="161"/>
    </location>
</feature>
<dbReference type="Proteomes" id="UP000671908">
    <property type="component" value="Chromosome"/>
</dbReference>
<dbReference type="RefSeq" id="WP_210119334.1">
    <property type="nucleotide sequence ID" value="NZ_CP054142.1"/>
</dbReference>
<dbReference type="GO" id="GO:0005886">
    <property type="term" value="C:plasma membrane"/>
    <property type="evidence" value="ECO:0007669"/>
    <property type="project" value="UniProtKB-SubCell"/>
</dbReference>
<feature type="transmembrane region" description="Helical" evidence="6">
    <location>
        <begin position="119"/>
        <end position="137"/>
    </location>
</feature>
<feature type="transmembrane region" description="Helical" evidence="6">
    <location>
        <begin position="272"/>
        <end position="291"/>
    </location>
</feature>
<dbReference type="InterPro" id="IPR050638">
    <property type="entry name" value="AA-Vitamin_Transporters"/>
</dbReference>
<evidence type="ECO:0000256" key="3">
    <source>
        <dbReference type="ARBA" id="ARBA00022692"/>
    </source>
</evidence>
<evidence type="ECO:0000256" key="6">
    <source>
        <dbReference type="SAM" id="Phobius"/>
    </source>
</evidence>
<dbReference type="KEGG" id="tpav:HRQ91_09580"/>
<dbReference type="InterPro" id="IPR000620">
    <property type="entry name" value="EamA_dom"/>
</dbReference>
<keyword evidence="5 6" id="KW-0472">Membrane</keyword>
<evidence type="ECO:0000259" key="7">
    <source>
        <dbReference type="Pfam" id="PF00892"/>
    </source>
</evidence>
<dbReference type="InterPro" id="IPR037185">
    <property type="entry name" value="EmrE-like"/>
</dbReference>
<proteinExistence type="predicted"/>
<feature type="transmembrane region" description="Helical" evidence="6">
    <location>
        <begin position="297"/>
        <end position="315"/>
    </location>
</feature>
<evidence type="ECO:0000256" key="5">
    <source>
        <dbReference type="ARBA" id="ARBA00023136"/>
    </source>
</evidence>
<sequence>MKSSIKAEVPFFKRTIVVFLCAAICCAFWGSSMPCIKGGYALFSIGSDNIPARILFAGVRFIIAGILTILSGSFGAKKFLIPIDKSSWIRVFVLCTFQTVLQYFFLYGGLAHTLGVKSAIIGATNVFASILVASLIFRQEKLTLRKIIGCLIGFCGVVILNLFGTGGILQTDLSFKFIGEGFLFLSAIAHGVAAALLKKFSKNNNPVMLSGWQFFFGGVIMATAGYSAGGRMIVADGMFFAAVSLLIYMALISTVAYSLWGILLKYNHVSKVVIFGFLNPVFGVIFSAVFLNEANRTGSVAIISLLLVCIGIIVVSKGKN</sequence>
<evidence type="ECO:0000313" key="9">
    <source>
        <dbReference type="Proteomes" id="UP000671908"/>
    </source>
</evidence>
<dbReference type="PANTHER" id="PTHR32322">
    <property type="entry name" value="INNER MEMBRANE TRANSPORTER"/>
    <property type="match status" value="1"/>
</dbReference>
<feature type="transmembrane region" description="Helical" evidence="6">
    <location>
        <begin position="149"/>
        <end position="169"/>
    </location>
</feature>
<gene>
    <name evidence="8" type="ORF">HRQ91_09580</name>
</gene>
<feature type="transmembrane region" description="Helical" evidence="6">
    <location>
        <begin position="12"/>
        <end position="30"/>
    </location>
</feature>
<feature type="transmembrane region" description="Helical" evidence="6">
    <location>
        <begin position="175"/>
        <end position="197"/>
    </location>
</feature>
<evidence type="ECO:0000313" key="8">
    <source>
        <dbReference type="EMBL" id="QTQ14690.1"/>
    </source>
</evidence>
<feature type="transmembrane region" description="Helical" evidence="6">
    <location>
        <begin position="209"/>
        <end position="226"/>
    </location>
</feature>
<dbReference type="EMBL" id="CP054142">
    <property type="protein sequence ID" value="QTQ14690.1"/>
    <property type="molecule type" value="Genomic_DNA"/>
</dbReference>
<feature type="transmembrane region" description="Helical" evidence="6">
    <location>
        <begin position="238"/>
        <end position="260"/>
    </location>
</feature>
<accession>A0A975F4S0</accession>
<dbReference type="Pfam" id="PF00892">
    <property type="entry name" value="EamA"/>
    <property type="match status" value="2"/>
</dbReference>
<dbReference type="AlphaFoldDB" id="A0A975F4S0"/>
<keyword evidence="2" id="KW-1003">Cell membrane</keyword>
<feature type="domain" description="EamA" evidence="7">
    <location>
        <begin position="178"/>
        <end position="316"/>
    </location>
</feature>
<evidence type="ECO:0000256" key="2">
    <source>
        <dbReference type="ARBA" id="ARBA00022475"/>
    </source>
</evidence>
<keyword evidence="3 6" id="KW-0812">Transmembrane</keyword>
<protein>
    <submittedName>
        <fullName evidence="8">DMT family transporter</fullName>
    </submittedName>
</protein>
<dbReference type="PANTHER" id="PTHR32322:SF18">
    <property type="entry name" value="S-ADENOSYLMETHIONINE_S-ADENOSYLHOMOCYSTEINE TRANSPORTER"/>
    <property type="match status" value="1"/>
</dbReference>
<feature type="transmembrane region" description="Helical" evidence="6">
    <location>
        <begin position="88"/>
        <end position="107"/>
    </location>
</feature>
<evidence type="ECO:0000256" key="1">
    <source>
        <dbReference type="ARBA" id="ARBA00004651"/>
    </source>
</evidence>
<comment type="subcellular location">
    <subcellularLocation>
        <location evidence="1">Cell membrane</location>
        <topology evidence="1">Multi-pass membrane protein</topology>
    </subcellularLocation>
</comment>
<dbReference type="SUPFAM" id="SSF103481">
    <property type="entry name" value="Multidrug resistance efflux transporter EmrE"/>
    <property type="match status" value="2"/>
</dbReference>
<name>A0A975F4S0_9SPIR</name>
<evidence type="ECO:0000256" key="4">
    <source>
        <dbReference type="ARBA" id="ARBA00022989"/>
    </source>
</evidence>